<dbReference type="InterPro" id="IPR036390">
    <property type="entry name" value="WH_DNA-bd_sf"/>
</dbReference>
<dbReference type="PANTHER" id="PTHR30154">
    <property type="entry name" value="LEUCINE-RESPONSIVE REGULATORY PROTEIN"/>
    <property type="match status" value="1"/>
</dbReference>
<dbReference type="InterPro" id="IPR011991">
    <property type="entry name" value="ArsR-like_HTH"/>
</dbReference>
<dbReference type="Gene3D" id="3.30.70.920">
    <property type="match status" value="1"/>
</dbReference>
<dbReference type="InterPro" id="IPR019887">
    <property type="entry name" value="Tscrpt_reg_AsnC/Lrp_C"/>
</dbReference>
<dbReference type="SUPFAM" id="SSF46785">
    <property type="entry name" value="Winged helix' DNA-binding domain"/>
    <property type="match status" value="1"/>
</dbReference>
<feature type="domain" description="HTH asnC-type" evidence="4">
    <location>
        <begin position="11"/>
        <end position="72"/>
    </location>
</feature>
<dbReference type="InterPro" id="IPR011008">
    <property type="entry name" value="Dimeric_a/b-barrel"/>
</dbReference>
<evidence type="ECO:0000256" key="3">
    <source>
        <dbReference type="ARBA" id="ARBA00023163"/>
    </source>
</evidence>
<dbReference type="FunFam" id="1.10.10.10:FF:000186">
    <property type="entry name" value="AsnC family transcriptional regulator"/>
    <property type="match status" value="1"/>
</dbReference>
<reference evidence="5 6" key="1">
    <citation type="submission" date="2014-03" db="EMBL/GenBank/DDBJ databases">
        <title>Draft Genome Sequence of Actibacterium mucosum KCTC 23349, a Marine Alphaproteobacterium with Complex Ionic Requirements Isolated from Mediterranean Seawater at Malvarrosa Beach, Valencia, Spain.</title>
        <authorList>
            <person name="Arahal D.R."/>
            <person name="Shao Z."/>
            <person name="Lai Q."/>
            <person name="Pujalte M.J."/>
        </authorList>
    </citation>
    <scope>NUCLEOTIDE SEQUENCE [LARGE SCALE GENOMIC DNA]</scope>
    <source>
        <strain evidence="5 6">KCTC 23349</strain>
    </source>
</reference>
<dbReference type="PRINTS" id="PR00033">
    <property type="entry name" value="HTHASNC"/>
</dbReference>
<dbReference type="GO" id="GO:0043200">
    <property type="term" value="P:response to amino acid"/>
    <property type="evidence" value="ECO:0007669"/>
    <property type="project" value="TreeGrafter"/>
</dbReference>
<dbReference type="OrthoDB" id="9803143at2"/>
<evidence type="ECO:0000256" key="1">
    <source>
        <dbReference type="ARBA" id="ARBA00023015"/>
    </source>
</evidence>
<evidence type="ECO:0000256" key="2">
    <source>
        <dbReference type="ARBA" id="ARBA00023125"/>
    </source>
</evidence>
<name>A0A037ZKM1_9RHOB</name>
<dbReference type="GO" id="GO:0043565">
    <property type="term" value="F:sequence-specific DNA binding"/>
    <property type="evidence" value="ECO:0007669"/>
    <property type="project" value="InterPro"/>
</dbReference>
<proteinExistence type="predicted"/>
<gene>
    <name evidence="5" type="ORF">ACMU_06835</name>
</gene>
<dbReference type="SUPFAM" id="SSF54909">
    <property type="entry name" value="Dimeric alpha+beta barrel"/>
    <property type="match status" value="1"/>
</dbReference>
<sequence>MNKTIAHPAKMDETDRRIIDALQRDGRLSNVELANRVGLSPTPCLRRVRRLEETGAITGYRAELGRAAVGLTLTVFVEITVTRHTRGNADEVEAALANVPGLVACHMVSGNADFLAEMAVADLPAYERVLTNHILTIPAVDNVRSNFALRPVRAAQPLQVAAHHID</sequence>
<dbReference type="Proteomes" id="UP000026249">
    <property type="component" value="Unassembled WGS sequence"/>
</dbReference>
<dbReference type="PANTHER" id="PTHR30154:SF34">
    <property type="entry name" value="TRANSCRIPTIONAL REGULATOR AZLB"/>
    <property type="match status" value="1"/>
</dbReference>
<dbReference type="Pfam" id="PF13412">
    <property type="entry name" value="HTH_24"/>
    <property type="match status" value="1"/>
</dbReference>
<dbReference type="CDD" id="cd00090">
    <property type="entry name" value="HTH_ARSR"/>
    <property type="match status" value="1"/>
</dbReference>
<protein>
    <submittedName>
        <fullName evidence="5">AsnC family transcriptional regulator</fullName>
    </submittedName>
</protein>
<evidence type="ECO:0000313" key="5">
    <source>
        <dbReference type="EMBL" id="KAJ56653.1"/>
    </source>
</evidence>
<dbReference type="Gene3D" id="1.10.10.10">
    <property type="entry name" value="Winged helix-like DNA-binding domain superfamily/Winged helix DNA-binding domain"/>
    <property type="match status" value="1"/>
</dbReference>
<keyword evidence="6" id="KW-1185">Reference proteome</keyword>
<dbReference type="InterPro" id="IPR019885">
    <property type="entry name" value="Tscrpt_reg_HTH_AsnC-type_CS"/>
</dbReference>
<dbReference type="PROSITE" id="PS50956">
    <property type="entry name" value="HTH_ASNC_2"/>
    <property type="match status" value="1"/>
</dbReference>
<dbReference type="SMART" id="SM00344">
    <property type="entry name" value="HTH_ASNC"/>
    <property type="match status" value="1"/>
</dbReference>
<dbReference type="Pfam" id="PF01037">
    <property type="entry name" value="AsnC_trans_reg"/>
    <property type="match status" value="1"/>
</dbReference>
<dbReference type="GO" id="GO:0005829">
    <property type="term" value="C:cytosol"/>
    <property type="evidence" value="ECO:0007669"/>
    <property type="project" value="TreeGrafter"/>
</dbReference>
<dbReference type="GO" id="GO:0006355">
    <property type="term" value="P:regulation of DNA-templated transcription"/>
    <property type="evidence" value="ECO:0007669"/>
    <property type="project" value="UniProtKB-ARBA"/>
</dbReference>
<evidence type="ECO:0000313" key="6">
    <source>
        <dbReference type="Proteomes" id="UP000026249"/>
    </source>
</evidence>
<evidence type="ECO:0000259" key="4">
    <source>
        <dbReference type="PROSITE" id="PS50956"/>
    </source>
</evidence>
<dbReference type="InterPro" id="IPR036388">
    <property type="entry name" value="WH-like_DNA-bd_sf"/>
</dbReference>
<dbReference type="AlphaFoldDB" id="A0A037ZKM1"/>
<keyword evidence="1" id="KW-0805">Transcription regulation</keyword>
<comment type="caution">
    <text evidence="5">The sequence shown here is derived from an EMBL/GenBank/DDBJ whole genome shotgun (WGS) entry which is preliminary data.</text>
</comment>
<organism evidence="5 6">
    <name type="scientific">Actibacterium mucosum KCTC 23349</name>
    <dbReference type="NCBI Taxonomy" id="1454373"/>
    <lineage>
        <taxon>Bacteria</taxon>
        <taxon>Pseudomonadati</taxon>
        <taxon>Pseudomonadota</taxon>
        <taxon>Alphaproteobacteria</taxon>
        <taxon>Rhodobacterales</taxon>
        <taxon>Roseobacteraceae</taxon>
        <taxon>Actibacterium</taxon>
    </lineage>
</organism>
<dbReference type="InterPro" id="IPR019888">
    <property type="entry name" value="Tscrpt_reg_AsnC-like"/>
</dbReference>
<keyword evidence="3" id="KW-0804">Transcription</keyword>
<dbReference type="InterPro" id="IPR000485">
    <property type="entry name" value="AsnC-type_HTH_dom"/>
</dbReference>
<dbReference type="STRING" id="1454373.ACMU_06835"/>
<keyword evidence="2" id="KW-0238">DNA-binding</keyword>
<dbReference type="EMBL" id="JFKE01000002">
    <property type="protein sequence ID" value="KAJ56653.1"/>
    <property type="molecule type" value="Genomic_DNA"/>
</dbReference>
<accession>A0A037ZKM1</accession>
<dbReference type="PROSITE" id="PS00519">
    <property type="entry name" value="HTH_ASNC_1"/>
    <property type="match status" value="1"/>
</dbReference>